<organism evidence="1 2">
    <name type="scientific">Nocardiopsis mangrovi</name>
    <dbReference type="NCBI Taxonomy" id="1179818"/>
    <lineage>
        <taxon>Bacteria</taxon>
        <taxon>Bacillati</taxon>
        <taxon>Actinomycetota</taxon>
        <taxon>Actinomycetes</taxon>
        <taxon>Streptosporangiales</taxon>
        <taxon>Nocardiopsidaceae</taxon>
        <taxon>Nocardiopsis</taxon>
    </lineage>
</organism>
<reference evidence="2" key="1">
    <citation type="journal article" date="2019" name="Int. J. Syst. Evol. Microbiol.">
        <title>The Global Catalogue of Microorganisms (GCM) 10K type strain sequencing project: providing services to taxonomists for standard genome sequencing and annotation.</title>
        <authorList>
            <consortium name="The Broad Institute Genomics Platform"/>
            <consortium name="The Broad Institute Genome Sequencing Center for Infectious Disease"/>
            <person name="Wu L."/>
            <person name="Ma J."/>
        </authorList>
    </citation>
    <scope>NUCLEOTIDE SEQUENCE [LARGE SCALE GENOMIC DNA]</scope>
    <source>
        <strain evidence="2">XZYJ18</strain>
    </source>
</reference>
<evidence type="ECO:0000313" key="2">
    <source>
        <dbReference type="Proteomes" id="UP001595923"/>
    </source>
</evidence>
<dbReference type="InterPro" id="IPR051604">
    <property type="entry name" value="Ergot_Alk_Oxidoreductase"/>
</dbReference>
<gene>
    <name evidence="1" type="ORF">ACFO4E_10620</name>
</gene>
<keyword evidence="2" id="KW-1185">Reference proteome</keyword>
<name>A0ABV9DVB7_9ACTN</name>
<dbReference type="SUPFAM" id="SSF51735">
    <property type="entry name" value="NAD(P)-binding Rossmann-fold domains"/>
    <property type="match status" value="1"/>
</dbReference>
<dbReference type="Gene3D" id="3.90.25.10">
    <property type="entry name" value="UDP-galactose 4-epimerase, domain 1"/>
    <property type="match status" value="1"/>
</dbReference>
<dbReference type="InterPro" id="IPR036291">
    <property type="entry name" value="NAD(P)-bd_dom_sf"/>
</dbReference>
<accession>A0ABV9DVB7</accession>
<dbReference type="Proteomes" id="UP001595923">
    <property type="component" value="Unassembled WGS sequence"/>
</dbReference>
<evidence type="ECO:0000313" key="1">
    <source>
        <dbReference type="EMBL" id="MFC4562308.1"/>
    </source>
</evidence>
<sequence length="272" mass="28139">MTTLVTGATGTTGSRVADVLERSGTTVRRVSRSSPVTFDWFDAATHDPAFDGVERLYLVAPVGHADPAAVVGPVLDRAVRRGVRRVALLSSSAVDRGASGLGRLHDLVLRVAPEPVVLRPSWFTQNFVSRAPGVRSLWSGEVATATGEGRVPFIDADDIAAVAAAALSGPVLPEPELVITGPQALTYDEVCGIWTRITGRPARHVRVSEEGLAARFTAAGVAAEAAVGLAALDGLIAADGQSTVTDTVATIAGRPARTVDETLAAALGPQRP</sequence>
<dbReference type="PANTHER" id="PTHR43162:SF1">
    <property type="entry name" value="PRESTALK A DIFFERENTIATION PROTEIN A"/>
    <property type="match status" value="1"/>
</dbReference>
<dbReference type="EMBL" id="JBHSFQ010000007">
    <property type="protein sequence ID" value="MFC4562308.1"/>
    <property type="molecule type" value="Genomic_DNA"/>
</dbReference>
<proteinExistence type="predicted"/>
<dbReference type="PANTHER" id="PTHR43162">
    <property type="match status" value="1"/>
</dbReference>
<protein>
    <submittedName>
        <fullName evidence="1">Ergot alkaloid biosynthesis protein</fullName>
    </submittedName>
</protein>
<dbReference type="Gene3D" id="3.40.50.720">
    <property type="entry name" value="NAD(P)-binding Rossmann-like Domain"/>
    <property type="match status" value="1"/>
</dbReference>
<comment type="caution">
    <text evidence="1">The sequence shown here is derived from an EMBL/GenBank/DDBJ whole genome shotgun (WGS) entry which is preliminary data.</text>
</comment>
<dbReference type="RefSeq" id="WP_378573403.1">
    <property type="nucleotide sequence ID" value="NZ_JBHSFQ010000007.1"/>
</dbReference>